<dbReference type="GO" id="GO:0005509">
    <property type="term" value="F:calcium ion binding"/>
    <property type="evidence" value="ECO:0007669"/>
    <property type="project" value="InterPro"/>
</dbReference>
<dbReference type="PROSITE" id="PS50222">
    <property type="entry name" value="EF_HAND_2"/>
    <property type="match status" value="1"/>
</dbReference>
<keyword evidence="4" id="KW-1185">Reference proteome</keyword>
<evidence type="ECO:0000313" key="4">
    <source>
        <dbReference type="Proteomes" id="UP000256970"/>
    </source>
</evidence>
<dbReference type="InterPro" id="IPR002048">
    <property type="entry name" value="EF_hand_dom"/>
</dbReference>
<dbReference type="InterPro" id="IPR011992">
    <property type="entry name" value="EF-hand-dom_pair"/>
</dbReference>
<dbReference type="STRING" id="3088.A0A383VMH7"/>
<accession>A0A383VMH7</accession>
<proteinExistence type="inferred from homology"/>
<dbReference type="GO" id="GO:0004497">
    <property type="term" value="F:monooxygenase activity"/>
    <property type="evidence" value="ECO:0007669"/>
    <property type="project" value="TreeGrafter"/>
</dbReference>
<reference evidence="3 4" key="1">
    <citation type="submission" date="2016-10" db="EMBL/GenBank/DDBJ databases">
        <authorList>
            <person name="Cai Z."/>
        </authorList>
    </citation>
    <scope>NUCLEOTIDE SEQUENCE [LARGE SCALE GENOMIC DNA]</scope>
</reference>
<dbReference type="Pfam" id="PF05042">
    <property type="entry name" value="Caleosin"/>
    <property type="match status" value="1"/>
</dbReference>
<dbReference type="PANTHER" id="PTHR31495">
    <property type="entry name" value="PEROXYGENASE 3-RELATED"/>
    <property type="match status" value="1"/>
</dbReference>
<evidence type="ECO:0000256" key="1">
    <source>
        <dbReference type="ARBA" id="ARBA00006765"/>
    </source>
</evidence>
<dbReference type="EMBL" id="FNXT01000650">
    <property type="protein sequence ID" value="SZX65616.1"/>
    <property type="molecule type" value="Genomic_DNA"/>
</dbReference>
<dbReference type="Proteomes" id="UP000256970">
    <property type="component" value="Unassembled WGS sequence"/>
</dbReference>
<dbReference type="InterPro" id="IPR007736">
    <property type="entry name" value="Caleosin-related"/>
</dbReference>
<protein>
    <recommendedName>
        <fullName evidence="2">EF-hand domain-containing protein</fullName>
    </recommendedName>
</protein>
<name>A0A383VMH7_TETOB</name>
<feature type="domain" description="EF-hand" evidence="2">
    <location>
        <begin position="183"/>
        <end position="218"/>
    </location>
</feature>
<dbReference type="SUPFAM" id="SSF47473">
    <property type="entry name" value="EF-hand"/>
    <property type="match status" value="1"/>
</dbReference>
<gene>
    <name evidence="3" type="ORF">BQ4739_LOCUS6093</name>
</gene>
<evidence type="ECO:0000313" key="3">
    <source>
        <dbReference type="EMBL" id="SZX65616.1"/>
    </source>
</evidence>
<evidence type="ECO:0000259" key="2">
    <source>
        <dbReference type="PROSITE" id="PS50222"/>
    </source>
</evidence>
<organism evidence="3 4">
    <name type="scientific">Tetradesmus obliquus</name>
    <name type="common">Green alga</name>
    <name type="synonym">Acutodesmus obliquus</name>
    <dbReference type="NCBI Taxonomy" id="3088"/>
    <lineage>
        <taxon>Eukaryota</taxon>
        <taxon>Viridiplantae</taxon>
        <taxon>Chlorophyta</taxon>
        <taxon>core chlorophytes</taxon>
        <taxon>Chlorophyceae</taxon>
        <taxon>CS clade</taxon>
        <taxon>Sphaeropleales</taxon>
        <taxon>Scenedesmaceae</taxon>
        <taxon>Tetradesmus</taxon>
    </lineage>
</organism>
<comment type="similarity">
    <text evidence="1">Belongs to the caleosin family.</text>
</comment>
<sequence>MNSQSCLARPASFSSTVCGARRVSSRRVSVVRRYRDDKKAEHLKEVAQLQEAPVTVKFQPPYDLQDVLPNPGSPRAYNVPDRLHPEEDGAAHSRDRLTVLQQHVEFFDYDKDGVIWPWDTARGFRDIGYNPLISFLAPFFIHSGMSLPTQEGFPNLLFPIHIKNIHKCIHGSDSGSYDHQGRFVPQAFEEMLSKYDKDNKGGLTYKEVMEMVSEQSDLYDVFGRIASTLEWTVTYAGFQDENGVLLPPAATDAKAAAVAAAAAAAAGFKDENGVLPREAMRKQFDGSLFHEYAKKMGKSMKEKKGHGKHLQ</sequence>
<dbReference type="Gene3D" id="1.10.238.10">
    <property type="entry name" value="EF-hand"/>
    <property type="match status" value="1"/>
</dbReference>
<dbReference type="AlphaFoldDB" id="A0A383VMH7"/>
<dbReference type="PANTHER" id="PTHR31495:SF0">
    <property type="entry name" value="BINDING PROTEIN CALEOSIN, PUTATIVE (AFU_ORTHOLOGUE AFUA_5G13750)-RELATED"/>
    <property type="match status" value="1"/>
</dbReference>